<evidence type="ECO:0000313" key="6">
    <source>
        <dbReference type="Proteomes" id="UP000198694"/>
    </source>
</evidence>
<feature type="domain" description="SIS" evidence="4">
    <location>
        <begin position="37"/>
        <end position="178"/>
    </location>
</feature>
<dbReference type="InterPro" id="IPR001347">
    <property type="entry name" value="SIS_dom"/>
</dbReference>
<reference evidence="5 6" key="1">
    <citation type="submission" date="2016-10" db="EMBL/GenBank/DDBJ databases">
        <authorList>
            <person name="de Groot N.N."/>
        </authorList>
    </citation>
    <scope>NUCLEOTIDE SEQUENCE [LARGE SCALE GENOMIC DNA]</scope>
    <source>
        <strain evidence="5 6">CGMCC 1.6502</strain>
    </source>
</reference>
<evidence type="ECO:0000256" key="2">
    <source>
        <dbReference type="ARBA" id="ARBA00012916"/>
    </source>
</evidence>
<proteinExistence type="predicted"/>
<dbReference type="Proteomes" id="UP000198694">
    <property type="component" value="Unassembled WGS sequence"/>
</dbReference>
<evidence type="ECO:0000313" key="5">
    <source>
        <dbReference type="EMBL" id="SDK00506.1"/>
    </source>
</evidence>
<dbReference type="InterPro" id="IPR035490">
    <property type="entry name" value="GlmS/FrlB_SIS"/>
</dbReference>
<evidence type="ECO:0000256" key="1">
    <source>
        <dbReference type="ARBA" id="ARBA00001031"/>
    </source>
</evidence>
<dbReference type="GO" id="GO:0004360">
    <property type="term" value="F:glutamine-fructose-6-phosphate transaminase (isomerizing) activity"/>
    <property type="evidence" value="ECO:0007669"/>
    <property type="project" value="UniProtKB-EC"/>
</dbReference>
<dbReference type="EMBL" id="FNFL01000002">
    <property type="protein sequence ID" value="SDK00506.1"/>
    <property type="molecule type" value="Genomic_DNA"/>
</dbReference>
<dbReference type="PANTHER" id="PTHR10937">
    <property type="entry name" value="GLUCOSAMINE--FRUCTOSE-6-PHOSPHATE AMINOTRANSFERASE, ISOMERIZING"/>
    <property type="match status" value="1"/>
</dbReference>
<dbReference type="AlphaFoldDB" id="A0A1G8YCT5"/>
<dbReference type="Gene3D" id="3.40.50.10490">
    <property type="entry name" value="Glucose-6-phosphate isomerase like protein, domain 1"/>
    <property type="match status" value="2"/>
</dbReference>
<dbReference type="InterPro" id="IPR046348">
    <property type="entry name" value="SIS_dom_sf"/>
</dbReference>
<comment type="catalytic activity">
    <reaction evidence="1">
        <text>D-fructose 6-phosphate + L-glutamine = D-glucosamine 6-phosphate + L-glutamate</text>
        <dbReference type="Rhea" id="RHEA:13237"/>
        <dbReference type="ChEBI" id="CHEBI:29985"/>
        <dbReference type="ChEBI" id="CHEBI:58359"/>
        <dbReference type="ChEBI" id="CHEBI:58725"/>
        <dbReference type="ChEBI" id="CHEBI:61527"/>
        <dbReference type="EC" id="2.6.1.16"/>
    </reaction>
</comment>
<sequence length="362" mass="40925">MEDRLQHPYHMYDEIMLQPEYLKRLFLSSKFKNHGEILTVLKNSSRVFLVGCGTSYNAALSSFSFSQMIFKRDNKFNAIPARELMSPNYDLNSNDTIIAFSHSGDTKATFDCLKLANDKSCNTILITGDTVSKCAGISDFVLTYGYKEDKSLAHTITYSLSSFLMLTIMGKLARKMGFIETSDMIHSASIELPSLVGSILKQRNEIRKIAKKMESNFYLVGGSESTLSTAAETALKFGEVHYTPTTFMDVEQVFHGPLVMCDDHTGIIVVNSNNNLDARLDELFKATKNIGCKTLLVTTEKSNIKNSDYMFQLPYCHEILVPLVYMIPLQLMSYYISVNNGLNPDHIRRDQTPYKKAREAYE</sequence>
<name>A0A1G8YCT5_9BACI</name>
<gene>
    <name evidence="5" type="ORF">SAMN05216243_1538</name>
</gene>
<dbReference type="SUPFAM" id="SSF53697">
    <property type="entry name" value="SIS domain"/>
    <property type="match status" value="1"/>
</dbReference>
<dbReference type="RefSeq" id="WP_093212717.1">
    <property type="nucleotide sequence ID" value="NZ_FNFL01000002.1"/>
</dbReference>
<dbReference type="PANTHER" id="PTHR10937:SF0">
    <property type="entry name" value="GLUTAMINE--FRUCTOSE-6-PHOSPHATE TRANSAMINASE (ISOMERIZING)"/>
    <property type="match status" value="1"/>
</dbReference>
<dbReference type="EC" id="2.6.1.16" evidence="2"/>
<evidence type="ECO:0000259" key="4">
    <source>
        <dbReference type="PROSITE" id="PS51464"/>
    </source>
</evidence>
<dbReference type="PROSITE" id="PS51464">
    <property type="entry name" value="SIS"/>
    <property type="match status" value="2"/>
</dbReference>
<dbReference type="GO" id="GO:0097367">
    <property type="term" value="F:carbohydrate derivative binding"/>
    <property type="evidence" value="ECO:0007669"/>
    <property type="project" value="InterPro"/>
</dbReference>
<accession>A0A1G8YCT5</accession>
<dbReference type="GO" id="GO:0006047">
    <property type="term" value="P:UDP-N-acetylglucosamine metabolic process"/>
    <property type="evidence" value="ECO:0007669"/>
    <property type="project" value="TreeGrafter"/>
</dbReference>
<protein>
    <recommendedName>
        <fullName evidence="3">Glutamine--fructose-6-phosphate aminotransferase [isomerizing]</fullName>
        <ecNumber evidence="2">2.6.1.16</ecNumber>
    </recommendedName>
</protein>
<feature type="domain" description="SIS" evidence="4">
    <location>
        <begin position="205"/>
        <end position="347"/>
    </location>
</feature>
<dbReference type="GO" id="GO:0006002">
    <property type="term" value="P:fructose 6-phosphate metabolic process"/>
    <property type="evidence" value="ECO:0007669"/>
    <property type="project" value="TreeGrafter"/>
</dbReference>
<evidence type="ECO:0000256" key="3">
    <source>
        <dbReference type="ARBA" id="ARBA00016090"/>
    </source>
</evidence>
<dbReference type="OrthoDB" id="2973098at2"/>
<dbReference type="CDD" id="cd05013">
    <property type="entry name" value="SIS_RpiR"/>
    <property type="match status" value="1"/>
</dbReference>
<dbReference type="CDD" id="cd05009">
    <property type="entry name" value="SIS_GlmS_GlmD_2"/>
    <property type="match status" value="1"/>
</dbReference>
<dbReference type="InterPro" id="IPR035472">
    <property type="entry name" value="RpiR-like_SIS"/>
</dbReference>
<organism evidence="5 6">
    <name type="scientific">Sediminibacillus albus</name>
    <dbReference type="NCBI Taxonomy" id="407036"/>
    <lineage>
        <taxon>Bacteria</taxon>
        <taxon>Bacillati</taxon>
        <taxon>Bacillota</taxon>
        <taxon>Bacilli</taxon>
        <taxon>Bacillales</taxon>
        <taxon>Bacillaceae</taxon>
        <taxon>Sediminibacillus</taxon>
    </lineage>
</organism>
<dbReference type="STRING" id="407036.SAMN05216243_1538"/>
<dbReference type="Pfam" id="PF01380">
    <property type="entry name" value="SIS"/>
    <property type="match status" value="2"/>
</dbReference>
<keyword evidence="6" id="KW-1185">Reference proteome</keyword>
<dbReference type="GO" id="GO:0006487">
    <property type="term" value="P:protein N-linked glycosylation"/>
    <property type="evidence" value="ECO:0007669"/>
    <property type="project" value="TreeGrafter"/>
</dbReference>